<feature type="region of interest" description="Disordered" evidence="1">
    <location>
        <begin position="53"/>
        <end position="104"/>
    </location>
</feature>
<protein>
    <submittedName>
        <fullName evidence="2">Uncharacterized protein</fullName>
    </submittedName>
</protein>
<dbReference type="Proteomes" id="UP000217790">
    <property type="component" value="Unassembled WGS sequence"/>
</dbReference>
<keyword evidence="3" id="KW-1185">Reference proteome</keyword>
<evidence type="ECO:0000256" key="1">
    <source>
        <dbReference type="SAM" id="MobiDB-lite"/>
    </source>
</evidence>
<evidence type="ECO:0000313" key="3">
    <source>
        <dbReference type="Proteomes" id="UP000217790"/>
    </source>
</evidence>
<name>A0A2H3DTI6_ARMGA</name>
<reference evidence="3" key="1">
    <citation type="journal article" date="2017" name="Nat. Ecol. Evol.">
        <title>Genome expansion and lineage-specific genetic innovations in the forest pathogenic fungi Armillaria.</title>
        <authorList>
            <person name="Sipos G."/>
            <person name="Prasanna A.N."/>
            <person name="Walter M.C."/>
            <person name="O'Connor E."/>
            <person name="Balint B."/>
            <person name="Krizsan K."/>
            <person name="Kiss B."/>
            <person name="Hess J."/>
            <person name="Varga T."/>
            <person name="Slot J."/>
            <person name="Riley R."/>
            <person name="Boka B."/>
            <person name="Rigling D."/>
            <person name="Barry K."/>
            <person name="Lee J."/>
            <person name="Mihaltcheva S."/>
            <person name="LaButti K."/>
            <person name="Lipzen A."/>
            <person name="Waldron R."/>
            <person name="Moloney N.M."/>
            <person name="Sperisen C."/>
            <person name="Kredics L."/>
            <person name="Vagvoelgyi C."/>
            <person name="Patrignani A."/>
            <person name="Fitzpatrick D."/>
            <person name="Nagy I."/>
            <person name="Doyle S."/>
            <person name="Anderson J.B."/>
            <person name="Grigoriev I.V."/>
            <person name="Gueldener U."/>
            <person name="Muensterkoetter M."/>
            <person name="Nagy L.G."/>
        </authorList>
    </citation>
    <scope>NUCLEOTIDE SEQUENCE [LARGE SCALE GENOMIC DNA]</scope>
    <source>
        <strain evidence="3">Ar21-2</strain>
    </source>
</reference>
<organism evidence="2 3">
    <name type="scientific">Armillaria gallica</name>
    <name type="common">Bulbous honey fungus</name>
    <name type="synonym">Armillaria bulbosa</name>
    <dbReference type="NCBI Taxonomy" id="47427"/>
    <lineage>
        <taxon>Eukaryota</taxon>
        <taxon>Fungi</taxon>
        <taxon>Dikarya</taxon>
        <taxon>Basidiomycota</taxon>
        <taxon>Agaricomycotina</taxon>
        <taxon>Agaricomycetes</taxon>
        <taxon>Agaricomycetidae</taxon>
        <taxon>Agaricales</taxon>
        <taxon>Marasmiineae</taxon>
        <taxon>Physalacriaceae</taxon>
        <taxon>Armillaria</taxon>
    </lineage>
</organism>
<gene>
    <name evidence="2" type="ORF">ARMGADRAFT_1012238</name>
</gene>
<proteinExistence type="predicted"/>
<sequence>MSKETTRNTFKFHHGEGEELNGLGNNTWSPSNRRNTGVRRRRLLRGVISVIQISQQTEPRGHTPHPLLDTRRDTEPVNSTSPGDSPWRKKRPRMSVLSDCICSH</sequence>
<dbReference type="AlphaFoldDB" id="A0A2H3DTI6"/>
<evidence type="ECO:0000313" key="2">
    <source>
        <dbReference type="EMBL" id="PBK94148.1"/>
    </source>
</evidence>
<accession>A0A2H3DTI6</accession>
<dbReference type="InParanoid" id="A0A2H3DTI6"/>
<feature type="region of interest" description="Disordered" evidence="1">
    <location>
        <begin position="1"/>
        <end position="37"/>
    </location>
</feature>
<dbReference type="EMBL" id="KZ293655">
    <property type="protein sequence ID" value="PBK94148.1"/>
    <property type="molecule type" value="Genomic_DNA"/>
</dbReference>